<accession>A0AAV4RSQ2</accession>
<evidence type="ECO:0000313" key="2">
    <source>
        <dbReference type="Proteomes" id="UP001054837"/>
    </source>
</evidence>
<dbReference type="Proteomes" id="UP001054837">
    <property type="component" value="Unassembled WGS sequence"/>
</dbReference>
<keyword evidence="2" id="KW-1185">Reference proteome</keyword>
<name>A0AAV4RSQ2_9ARAC</name>
<evidence type="ECO:0000313" key="1">
    <source>
        <dbReference type="EMBL" id="GIY23971.1"/>
    </source>
</evidence>
<dbReference type="EMBL" id="BPLQ01006612">
    <property type="protein sequence ID" value="GIY23971.1"/>
    <property type="molecule type" value="Genomic_DNA"/>
</dbReference>
<protein>
    <recommendedName>
        <fullName evidence="3">Ribosomal protein S10</fullName>
    </recommendedName>
</protein>
<organism evidence="1 2">
    <name type="scientific">Caerostris darwini</name>
    <dbReference type="NCBI Taxonomy" id="1538125"/>
    <lineage>
        <taxon>Eukaryota</taxon>
        <taxon>Metazoa</taxon>
        <taxon>Ecdysozoa</taxon>
        <taxon>Arthropoda</taxon>
        <taxon>Chelicerata</taxon>
        <taxon>Arachnida</taxon>
        <taxon>Araneae</taxon>
        <taxon>Araneomorphae</taxon>
        <taxon>Entelegynae</taxon>
        <taxon>Araneoidea</taxon>
        <taxon>Araneidae</taxon>
        <taxon>Caerostris</taxon>
    </lineage>
</organism>
<dbReference type="AlphaFoldDB" id="A0AAV4RSQ2"/>
<evidence type="ECO:0008006" key="3">
    <source>
        <dbReference type="Google" id="ProtNLM"/>
    </source>
</evidence>
<sequence>MKSKNGVIKVAEKTLQHFHPYPLFPTSRISHTSFLVKRKKPFEDGNKQEHLTKTPEKCKLICEVDKSPFHVLGVKGRAQIDDQSRSQSLTQFLYEFKFSLDIRIRIGVDV</sequence>
<gene>
    <name evidence="1" type="ORF">CDAR_467581</name>
</gene>
<comment type="caution">
    <text evidence="1">The sequence shown here is derived from an EMBL/GenBank/DDBJ whole genome shotgun (WGS) entry which is preliminary data.</text>
</comment>
<proteinExistence type="predicted"/>
<reference evidence="1 2" key="1">
    <citation type="submission" date="2021-06" db="EMBL/GenBank/DDBJ databases">
        <title>Caerostris darwini draft genome.</title>
        <authorList>
            <person name="Kono N."/>
            <person name="Arakawa K."/>
        </authorList>
    </citation>
    <scope>NUCLEOTIDE SEQUENCE [LARGE SCALE GENOMIC DNA]</scope>
</reference>